<dbReference type="Proteomes" id="UP000289340">
    <property type="component" value="Chromosome 11"/>
</dbReference>
<feature type="domain" description="F-box" evidence="1">
    <location>
        <begin position="403"/>
        <end position="446"/>
    </location>
</feature>
<dbReference type="Gene3D" id="3.80.10.10">
    <property type="entry name" value="Ribonuclease Inhibitor"/>
    <property type="match status" value="1"/>
</dbReference>
<dbReference type="SUPFAM" id="SSF52047">
    <property type="entry name" value="RNI-like"/>
    <property type="match status" value="1"/>
</dbReference>
<protein>
    <submittedName>
        <fullName evidence="2">Putative FBD-associated F-box protein</fullName>
    </submittedName>
</protein>
<dbReference type="InterPro" id="IPR053772">
    <property type="entry name" value="At1g61320/At1g61330-like"/>
</dbReference>
<dbReference type="AlphaFoldDB" id="A0A445I9K9"/>
<keyword evidence="3" id="KW-1185">Reference proteome</keyword>
<dbReference type="PANTHER" id="PTHR34145:SF54">
    <property type="entry name" value="FBD-ASSOCIATED F-BOX PLANT PROTEIN"/>
    <property type="match status" value="1"/>
</dbReference>
<reference evidence="2 3" key="1">
    <citation type="submission" date="2018-09" db="EMBL/GenBank/DDBJ databases">
        <title>A high-quality reference genome of wild soybean provides a powerful tool to mine soybean genomes.</title>
        <authorList>
            <person name="Xie M."/>
            <person name="Chung C.Y.L."/>
            <person name="Li M.-W."/>
            <person name="Wong F.-L."/>
            <person name="Chan T.-F."/>
            <person name="Lam H.-M."/>
        </authorList>
    </citation>
    <scope>NUCLEOTIDE SEQUENCE [LARGE SCALE GENOMIC DNA]</scope>
    <source>
        <strain evidence="3">cv. W05</strain>
        <tissue evidence="2">Hypocotyl of etiolated seedlings</tissue>
    </source>
</reference>
<dbReference type="PROSITE" id="PS50181">
    <property type="entry name" value="FBOX"/>
    <property type="match status" value="1"/>
</dbReference>
<dbReference type="EMBL" id="QZWG01000011">
    <property type="protein sequence ID" value="RZB82704.1"/>
    <property type="molecule type" value="Genomic_DNA"/>
</dbReference>
<sequence length="510" mass="59177">MAKRARSDSLALSSVSSVSLLPRIFEELPLEILLHVFSFLPIKVAAQNCTQGSKFRNCKQFNRKFIFGRELAMRRNRESVAKLVDHLFDTHKGDLIDSFQLHIDPVEIEELLDKWLRICVEKKIQDLELYFLRPGYTLTEDFLNQLKNLSSLKLVHCEFELPLKLQSLTNLRSLILWHVPLRNERLQTLIVRCRMLQTIDLLHCAELSRVEIYAAEHRYFKMLRIAGCNNLSMVEVVSPTLRCVHYCGHVPSTITFQAPQLSEALFNFVPAGNRRYLRASVLEKLVCDISNVTVLSASVLIPEIDDYNFECGPYWELHQKPKLDKLDHYFDRLKYIKLKGFKFLQSELQLVKILLSKATHLEALILVTPKNGRRKRVVVSDDVKVSPRLKRIYRDRVSLNSKRSLLDALPQDVLVQVLCGVDHEDLKQLFHVSKTIREATTVVKKLHFDISTPKKKTFGFLNPFDLEDVNGFEEIEAPNRVLRKAKSRLNRKKLDDNVLQVLFAFMDEDQ</sequence>
<evidence type="ECO:0000313" key="2">
    <source>
        <dbReference type="EMBL" id="RZB82704.1"/>
    </source>
</evidence>
<dbReference type="PANTHER" id="PTHR34145">
    <property type="entry name" value="OS02G0105600 PROTEIN"/>
    <property type="match status" value="1"/>
</dbReference>
<dbReference type="InterPro" id="IPR055357">
    <property type="entry name" value="LRR_At1g61320_AtMIF1"/>
</dbReference>
<accession>A0A445I9K9</accession>
<evidence type="ECO:0000259" key="1">
    <source>
        <dbReference type="PROSITE" id="PS50181"/>
    </source>
</evidence>
<dbReference type="SUPFAM" id="SSF81383">
    <property type="entry name" value="F-box domain"/>
    <property type="match status" value="1"/>
</dbReference>
<evidence type="ECO:0000313" key="3">
    <source>
        <dbReference type="Proteomes" id="UP000289340"/>
    </source>
</evidence>
<comment type="caution">
    <text evidence="2">The sequence shown here is derived from an EMBL/GenBank/DDBJ whole genome shotgun (WGS) entry which is preliminary data.</text>
</comment>
<dbReference type="InterPro" id="IPR001810">
    <property type="entry name" value="F-box_dom"/>
</dbReference>
<proteinExistence type="predicted"/>
<dbReference type="InterPro" id="IPR036047">
    <property type="entry name" value="F-box-like_dom_sf"/>
</dbReference>
<dbReference type="Pfam" id="PF23622">
    <property type="entry name" value="LRR_At1g61320_AtMIF1"/>
    <property type="match status" value="1"/>
</dbReference>
<dbReference type="InterPro" id="IPR032675">
    <property type="entry name" value="LRR_dom_sf"/>
</dbReference>
<organism evidence="2 3">
    <name type="scientific">Glycine soja</name>
    <name type="common">Wild soybean</name>
    <dbReference type="NCBI Taxonomy" id="3848"/>
    <lineage>
        <taxon>Eukaryota</taxon>
        <taxon>Viridiplantae</taxon>
        <taxon>Streptophyta</taxon>
        <taxon>Embryophyta</taxon>
        <taxon>Tracheophyta</taxon>
        <taxon>Spermatophyta</taxon>
        <taxon>Magnoliopsida</taxon>
        <taxon>eudicotyledons</taxon>
        <taxon>Gunneridae</taxon>
        <taxon>Pentapetalae</taxon>
        <taxon>rosids</taxon>
        <taxon>fabids</taxon>
        <taxon>Fabales</taxon>
        <taxon>Fabaceae</taxon>
        <taxon>Papilionoideae</taxon>
        <taxon>50 kb inversion clade</taxon>
        <taxon>NPAAA clade</taxon>
        <taxon>indigoferoid/millettioid clade</taxon>
        <taxon>Phaseoleae</taxon>
        <taxon>Glycine</taxon>
        <taxon>Glycine subgen. Soja</taxon>
    </lineage>
</organism>
<name>A0A445I9K9_GLYSO</name>
<gene>
    <name evidence="2" type="ORF">D0Y65_031689</name>
</gene>